<dbReference type="CDD" id="cd08889">
    <property type="entry name" value="SRPBCC_PITPNM1-2_like"/>
    <property type="match status" value="1"/>
</dbReference>
<keyword evidence="3" id="KW-0488">Methylation</keyword>
<dbReference type="Pfam" id="PF02862">
    <property type="entry name" value="DDHD"/>
    <property type="match status" value="2"/>
</dbReference>
<dbReference type="InterPro" id="IPR023214">
    <property type="entry name" value="HAD_sf"/>
</dbReference>
<dbReference type="GO" id="GO:0008526">
    <property type="term" value="F:phosphatidylinositol transfer activity"/>
    <property type="evidence" value="ECO:0007669"/>
    <property type="project" value="TreeGrafter"/>
</dbReference>
<dbReference type="GO" id="GO:0012505">
    <property type="term" value="C:endomembrane system"/>
    <property type="evidence" value="ECO:0007669"/>
    <property type="project" value="UniProtKB-SubCell"/>
</dbReference>
<dbReference type="FunFam" id="3.30.530.20:FF:000001">
    <property type="entry name" value="Phosphatidylinositol transfer protein membrane associated 2"/>
    <property type="match status" value="1"/>
</dbReference>
<dbReference type="InterPro" id="IPR031315">
    <property type="entry name" value="LNS2/PITP"/>
</dbReference>
<dbReference type="Pfam" id="PF24695">
    <property type="entry name" value="PITM1-3"/>
    <property type="match status" value="1"/>
</dbReference>
<name>A0A060W8Z4_ONCMY</name>
<evidence type="ECO:0000256" key="5">
    <source>
        <dbReference type="ARBA" id="ARBA00022837"/>
    </source>
</evidence>
<dbReference type="InterPro" id="IPR036412">
    <property type="entry name" value="HAD-like_sf"/>
</dbReference>
<keyword evidence="4" id="KW-0597">Phosphoprotein</keyword>
<dbReference type="Proteomes" id="UP000193380">
    <property type="component" value="Unassembled WGS sequence"/>
</dbReference>
<accession>A0A060W8Z4</accession>
<dbReference type="SUPFAM" id="SSF56784">
    <property type="entry name" value="HAD-like"/>
    <property type="match status" value="1"/>
</dbReference>
<dbReference type="GO" id="GO:0005737">
    <property type="term" value="C:cytoplasm"/>
    <property type="evidence" value="ECO:0007669"/>
    <property type="project" value="TreeGrafter"/>
</dbReference>
<dbReference type="SUPFAM" id="SSF55961">
    <property type="entry name" value="Bet v1-like"/>
    <property type="match status" value="1"/>
</dbReference>
<dbReference type="STRING" id="8022.A0A060W8Z4"/>
<organism evidence="8 9">
    <name type="scientific">Oncorhynchus mykiss</name>
    <name type="common">Rainbow trout</name>
    <name type="synonym">Salmo gairdneri</name>
    <dbReference type="NCBI Taxonomy" id="8022"/>
    <lineage>
        <taxon>Eukaryota</taxon>
        <taxon>Metazoa</taxon>
        <taxon>Chordata</taxon>
        <taxon>Craniata</taxon>
        <taxon>Vertebrata</taxon>
        <taxon>Euteleostomi</taxon>
        <taxon>Actinopterygii</taxon>
        <taxon>Neopterygii</taxon>
        <taxon>Teleostei</taxon>
        <taxon>Protacanthopterygii</taxon>
        <taxon>Salmoniformes</taxon>
        <taxon>Salmonidae</taxon>
        <taxon>Salmoninae</taxon>
        <taxon>Oncorhynchus</taxon>
    </lineage>
</organism>
<evidence type="ECO:0000256" key="1">
    <source>
        <dbReference type="ARBA" id="ARBA00004184"/>
    </source>
</evidence>
<dbReference type="InterPro" id="IPR004177">
    <property type="entry name" value="DDHD_dom"/>
</dbReference>
<feature type="domain" description="DDHD" evidence="7">
    <location>
        <begin position="707"/>
        <end position="964"/>
    </location>
</feature>
<feature type="region of interest" description="Disordered" evidence="6">
    <location>
        <begin position="1300"/>
        <end position="1337"/>
    </location>
</feature>
<dbReference type="GO" id="GO:0031210">
    <property type="term" value="F:phosphatidylcholine binding"/>
    <property type="evidence" value="ECO:0007669"/>
    <property type="project" value="TreeGrafter"/>
</dbReference>
<evidence type="ECO:0000259" key="7">
    <source>
        <dbReference type="PROSITE" id="PS51043"/>
    </source>
</evidence>
<keyword evidence="5" id="KW-0106">Calcium</keyword>
<dbReference type="Gene3D" id="3.40.50.1000">
    <property type="entry name" value="HAD superfamily/HAD-like"/>
    <property type="match status" value="1"/>
</dbReference>
<evidence type="ECO:0000256" key="4">
    <source>
        <dbReference type="ARBA" id="ARBA00022553"/>
    </source>
</evidence>
<evidence type="ECO:0000313" key="9">
    <source>
        <dbReference type="Proteomes" id="UP000193380"/>
    </source>
</evidence>
<evidence type="ECO:0000256" key="2">
    <source>
        <dbReference type="ARBA" id="ARBA00010316"/>
    </source>
</evidence>
<protein>
    <recommendedName>
        <fullName evidence="7">DDHD domain-containing protein</fullName>
    </recommendedName>
</protein>
<dbReference type="PANTHER" id="PTHR10658:SF84">
    <property type="entry name" value="MEMBRANE-ASSOCIATED PHOSPHATIDYLINOSITOL TRANSFER PROTEIN 2"/>
    <property type="match status" value="1"/>
</dbReference>
<dbReference type="SMART" id="SM01127">
    <property type="entry name" value="DDHD"/>
    <property type="match status" value="1"/>
</dbReference>
<comment type="similarity">
    <text evidence="2">Belongs to the PtdIns transfer protein family. PI transfer class IIA subfamily.</text>
</comment>
<dbReference type="Gene3D" id="3.30.530.20">
    <property type="match status" value="1"/>
</dbReference>
<dbReference type="GO" id="GO:0046872">
    <property type="term" value="F:metal ion binding"/>
    <property type="evidence" value="ECO:0007669"/>
    <property type="project" value="InterPro"/>
</dbReference>
<reference evidence="8" key="2">
    <citation type="submission" date="2014-03" db="EMBL/GenBank/DDBJ databases">
        <authorList>
            <person name="Genoscope - CEA"/>
        </authorList>
    </citation>
    <scope>NUCLEOTIDE SEQUENCE</scope>
</reference>
<dbReference type="GO" id="GO:0035091">
    <property type="term" value="F:phosphatidylinositol binding"/>
    <property type="evidence" value="ECO:0007669"/>
    <property type="project" value="TreeGrafter"/>
</dbReference>
<dbReference type="SMART" id="SM00775">
    <property type="entry name" value="LNS2"/>
    <property type="match status" value="1"/>
</dbReference>
<dbReference type="FunFam" id="3.40.50.1000:FF:000173">
    <property type="entry name" value="Membrane-associated phosphatidylinositol transfer protein 2"/>
    <property type="match status" value="1"/>
</dbReference>
<dbReference type="InterPro" id="IPR023393">
    <property type="entry name" value="START-like_dom_sf"/>
</dbReference>
<feature type="region of interest" description="Disordered" evidence="6">
    <location>
        <begin position="1343"/>
        <end position="1362"/>
    </location>
</feature>
<dbReference type="EMBL" id="FR904443">
    <property type="protein sequence ID" value="CDQ63501.1"/>
    <property type="molecule type" value="Genomic_DNA"/>
</dbReference>
<evidence type="ECO:0000256" key="6">
    <source>
        <dbReference type="SAM" id="MobiDB-lite"/>
    </source>
</evidence>
<reference evidence="8" key="1">
    <citation type="journal article" date="2014" name="Nat. Commun.">
        <title>The rainbow trout genome provides novel insights into evolution after whole-genome duplication in vertebrates.</title>
        <authorList>
            <person name="Berthelot C."/>
            <person name="Brunet F."/>
            <person name="Chalopin D."/>
            <person name="Juanchich A."/>
            <person name="Bernard M."/>
            <person name="Noel B."/>
            <person name="Bento P."/>
            <person name="Da Silva C."/>
            <person name="Labadie K."/>
            <person name="Alberti A."/>
            <person name="Aury J.M."/>
            <person name="Louis A."/>
            <person name="Dehais P."/>
            <person name="Bardou P."/>
            <person name="Montfort J."/>
            <person name="Klopp C."/>
            <person name="Cabau C."/>
            <person name="Gaspin C."/>
            <person name="Thorgaard G.H."/>
            <person name="Boussaha M."/>
            <person name="Quillet E."/>
            <person name="Guyomard R."/>
            <person name="Galiana D."/>
            <person name="Bobe J."/>
            <person name="Volff J.N."/>
            <person name="Genet C."/>
            <person name="Wincker P."/>
            <person name="Jaillon O."/>
            <person name="Roest Crollius H."/>
            <person name="Guiguen Y."/>
        </authorList>
    </citation>
    <scope>NUCLEOTIDE SEQUENCE [LARGE SCALE GENOMIC DNA]</scope>
</reference>
<dbReference type="GO" id="GO:0008525">
    <property type="term" value="F:phosphatidylcholine transporter activity"/>
    <property type="evidence" value="ECO:0007669"/>
    <property type="project" value="TreeGrafter"/>
</dbReference>
<dbReference type="Pfam" id="PF02121">
    <property type="entry name" value="IP_trans"/>
    <property type="match status" value="1"/>
</dbReference>
<dbReference type="Pfam" id="PF24694">
    <property type="entry name" value="LNS2_PITM1-3"/>
    <property type="match status" value="1"/>
</dbReference>
<evidence type="ECO:0000256" key="3">
    <source>
        <dbReference type="ARBA" id="ARBA00022481"/>
    </source>
</evidence>
<sequence>MPMSVEEYRIAQLYMIQKKSREESCGEGSGVEILENKPYEDGPGGSGQYTHKVYHIGKHIPSWFCSILPQAALRVEEESWNAYPYTRTRYTCPFVEKFSIDIETYYKPDTGTQECFNLSSVEKRTRTIDPIDIVKDYIAPHEYLVEEDPKLYLSERTKRGPLTDDWIELINQNPTQNTVMCAYKLCKVEFRYWGMQSKIERFIHDVGLRKVMVRAHRQAWCWQDEWYGLTIEDIRQLELETQLALARTMAQYSLSDTEEGAEVTNGTPATPDQDQEGVKALGEGGEVEGGRTGLGDALQTRGELTKQWSTSSKSSNRSSKRGGEWGDAFLCSIITKSQMPSLYFLFPVHTASPVHQNISEWRMQSIARDSEDSTDDEFFDAHEDFSGDEEMLLHAKEMTKWSSNDLMDKMETTETDEGQENLYQSGEEYAATSSDERLLEDGSSQQCLAPSKIHVLLLVLHGGNILDTGAGEPNSKQADVNTLTGAFETVMRVHYPAALGRIAIRVVPCPAVCADAFSLVSNLSPYSYDEGCLSNSQDHIPLAALPLLATSAPQYQDAVATVIQRANQVYGDFLRSLEGTSFSGQVCVIGDCVGGILGFDALCSSNVTVSESQNSSRRGSTVSVQDTDLLSPGIIINKRERSLCPCKCFIVYTCRLTLPSFLSPPFSLSISTPLPSLCFSSLHSSVLRTDPGSRRSSSSTMLEGGRLDFEVADFFLFGSPLGLVLALRKTVVPSIDVSALRPACQQVYNLFHPADPSASRLEPLLEKRFHQLPPFCVPRYQRFPLGDGHSALLVETMQSNPQLLLESVPLRYQEGGVSETSIPVPVLNWPQQAAQLNDSVYPFSVSVCLLPCPLSVYLSVCCPVRSLFICLSAALSALCLSVCLLPCPLSVYLSTSLSLSLFLSLSRSFSSVASRWWGSKRMDFALYCPDALTAFPTVALPHLFHASYWESTDVVSFLLRQVMRHETSSILELDGKEVTEFKPSKPREKWIRKRTHVKIRNVTANHRVNDAVFSEDGTQLVMGRFMYGPLDMVTLTGEKIDIHIMTQPPSGEWVYFDTELTNSSGRISYVIPESKRLGIGVYPVKLVVRGDHTFADSYLTVLPRGTDFVVFSIDGSFAASVSIMGSDPKVRAGAVDVVRHWQDLGYLIVYVTGRPDMQKQRVVAWLSQHNFPHGIVSFCDGLVHDPLRHKANFLKSLICEAHMKIFAAYGSTKDITVYSSLGLPPSHIYIVGRPTKKMSSQCQFIPDGYASHLSQLEYSQRSRPAKTASARIVLRKGSFGLGAAGGDYLRKRNHILRSINATGGAGSSSPGQPGRTERTLSQCEVERERAGAGTQRSMSIAAGCWGRTGSTKEGSGGLLSPK</sequence>
<dbReference type="PANTHER" id="PTHR10658">
    <property type="entry name" value="PHOSPHATIDYLINOSITOL TRANSFER PROTEIN"/>
    <property type="match status" value="1"/>
</dbReference>
<gene>
    <name evidence="8" type="ORF">GSONMT00069284001</name>
</gene>
<dbReference type="PROSITE" id="PS51043">
    <property type="entry name" value="DDHD"/>
    <property type="match status" value="1"/>
</dbReference>
<proteinExistence type="inferred from homology"/>
<dbReference type="InterPro" id="IPR055261">
    <property type="entry name" value="PI_transfer_N"/>
</dbReference>
<comment type="subcellular location">
    <subcellularLocation>
        <location evidence="1">Endomembrane system</location>
        <topology evidence="1">Peripheral membrane protein</topology>
    </subcellularLocation>
</comment>
<feature type="region of interest" description="Disordered" evidence="6">
    <location>
        <begin position="256"/>
        <end position="322"/>
    </location>
</feature>
<evidence type="ECO:0000313" key="8">
    <source>
        <dbReference type="EMBL" id="CDQ63501.1"/>
    </source>
</evidence>
<dbReference type="InterPro" id="IPR001666">
    <property type="entry name" value="PI_transfer"/>
</dbReference>
<dbReference type="PaxDb" id="8022-A0A060W8Z4"/>
<dbReference type="PRINTS" id="PR00391">
    <property type="entry name" value="PITRANSFER"/>
</dbReference>